<accession>A0A090N0Q6</accession>
<keyword evidence="3" id="KW-0813">Transport</keyword>
<name>A0A090N0Q6_STRRB</name>
<dbReference type="CDD" id="cd03250">
    <property type="entry name" value="ABCC_MRP_domain1"/>
    <property type="match status" value="1"/>
</dbReference>
<feature type="transmembrane region" description="Helical" evidence="10">
    <location>
        <begin position="728"/>
        <end position="747"/>
    </location>
</feature>
<dbReference type="SMART" id="SM00382">
    <property type="entry name" value="AAA"/>
    <property type="match status" value="2"/>
</dbReference>
<evidence type="ECO:0000256" key="8">
    <source>
        <dbReference type="ARBA" id="ARBA00022989"/>
    </source>
</evidence>
<dbReference type="InterPro" id="IPR050173">
    <property type="entry name" value="ABC_transporter_C-like"/>
</dbReference>
<dbReference type="GO" id="GO:0005524">
    <property type="term" value="F:ATP binding"/>
    <property type="evidence" value="ECO:0007669"/>
    <property type="project" value="UniProtKB-KW"/>
</dbReference>
<feature type="transmembrane region" description="Helical" evidence="10">
    <location>
        <begin position="782"/>
        <end position="806"/>
    </location>
</feature>
<dbReference type="OrthoDB" id="6500128at2759"/>
<keyword evidence="8 10" id="KW-1133">Transmembrane helix</keyword>
<dbReference type="GO" id="GO:0140359">
    <property type="term" value="F:ABC-type transporter activity"/>
    <property type="evidence" value="ECO:0007669"/>
    <property type="project" value="InterPro"/>
</dbReference>
<keyword evidence="6" id="KW-0547">Nucleotide-binding</keyword>
<evidence type="ECO:0000256" key="3">
    <source>
        <dbReference type="ARBA" id="ARBA00022448"/>
    </source>
</evidence>
<dbReference type="PANTHER" id="PTHR24223:SF415">
    <property type="entry name" value="FI20190P1"/>
    <property type="match status" value="1"/>
</dbReference>
<dbReference type="WormBase" id="SRAE_X000043000">
    <property type="protein sequence ID" value="SRP02865"/>
    <property type="gene ID" value="WBGene00265989"/>
</dbReference>
<keyword evidence="7 13" id="KW-0067">ATP-binding</keyword>
<evidence type="ECO:0000313" key="14">
    <source>
        <dbReference type="Proteomes" id="UP000035682"/>
    </source>
</evidence>
<comment type="similarity">
    <text evidence="2">Belongs to the ABC transporter superfamily. ABCC family. Conjugate transporter (TC 3.A.1.208) subfamily.</text>
</comment>
<dbReference type="OMA" id="YWLAANI"/>
<dbReference type="SUPFAM" id="SSF90123">
    <property type="entry name" value="ABC transporter transmembrane region"/>
    <property type="match status" value="2"/>
</dbReference>
<reference evidence="13 14" key="1">
    <citation type="submission" date="2014-09" db="EMBL/GenBank/DDBJ databases">
        <authorList>
            <person name="Martin A.A."/>
        </authorList>
    </citation>
    <scope>NUCLEOTIDE SEQUENCE</scope>
    <source>
        <strain evidence="14">ED321</strain>
        <strain evidence="13">ED321 Heterogonic</strain>
    </source>
</reference>
<dbReference type="CDD" id="cd18595">
    <property type="entry name" value="ABC_6TM_MRP1_2_3_6_D1_like"/>
    <property type="match status" value="1"/>
</dbReference>
<dbReference type="CDD" id="cd18603">
    <property type="entry name" value="ABC_6TM_MRP1_2_3_6_D2_like"/>
    <property type="match status" value="1"/>
</dbReference>
<evidence type="ECO:0000256" key="9">
    <source>
        <dbReference type="ARBA" id="ARBA00023136"/>
    </source>
</evidence>
<feature type="transmembrane region" description="Helical" evidence="10">
    <location>
        <begin position="971"/>
        <end position="990"/>
    </location>
</feature>
<dbReference type="FunFam" id="1.20.1560.10:FF:000006">
    <property type="entry name" value="ATP-binding cassette, sub-family C (CFTR/MRP), member 9"/>
    <property type="match status" value="1"/>
</dbReference>
<feature type="transmembrane region" description="Helical" evidence="10">
    <location>
        <begin position="239"/>
        <end position="262"/>
    </location>
</feature>
<evidence type="ECO:0000313" key="13">
    <source>
        <dbReference type="EMBL" id="CEF71103.1"/>
    </source>
</evidence>
<organism evidence="13">
    <name type="scientific">Strongyloides ratti</name>
    <name type="common">Parasitic roundworm</name>
    <dbReference type="NCBI Taxonomy" id="34506"/>
    <lineage>
        <taxon>Eukaryota</taxon>
        <taxon>Metazoa</taxon>
        <taxon>Ecdysozoa</taxon>
        <taxon>Nematoda</taxon>
        <taxon>Chromadorea</taxon>
        <taxon>Rhabditida</taxon>
        <taxon>Tylenchina</taxon>
        <taxon>Panagrolaimomorpha</taxon>
        <taxon>Strongyloidoidea</taxon>
        <taxon>Strongyloididae</taxon>
        <taxon>Strongyloides</taxon>
    </lineage>
</organism>
<dbReference type="PROSITE" id="PS00211">
    <property type="entry name" value="ABC_TRANSPORTER_1"/>
    <property type="match status" value="1"/>
</dbReference>
<dbReference type="Pfam" id="PF00005">
    <property type="entry name" value="ABC_tran"/>
    <property type="match status" value="2"/>
</dbReference>
<keyword evidence="14" id="KW-1185">Reference proteome</keyword>
<evidence type="ECO:0000256" key="4">
    <source>
        <dbReference type="ARBA" id="ARBA00022692"/>
    </source>
</evidence>
<evidence type="ECO:0000256" key="1">
    <source>
        <dbReference type="ARBA" id="ARBA00004127"/>
    </source>
</evidence>
<dbReference type="Proteomes" id="UP000035682">
    <property type="component" value="Unplaced"/>
</dbReference>
<evidence type="ECO:0000313" key="16">
    <source>
        <dbReference type="WormBase" id="SRAE_X000043000"/>
    </source>
</evidence>
<evidence type="ECO:0000259" key="11">
    <source>
        <dbReference type="PROSITE" id="PS50893"/>
    </source>
</evidence>
<sequence>MEKFEYGFISMELQSSFLSRITFWWYNKFAIFGSKNDLTIDDLYDLNYDIKSEYIENLWETYWTPCINKYFEDVKKYKTIKKVPLPSVVLVCFKMFKYDFFIAGVNRFLCDILQFADPIFLKLMINLLSDENSSSYVGIFYCISMFIVSEIRSICKNYYYYVSFTLGTKIQTALTFAVYKKSLKLSNIARKEKTVGEIVNIMAIDIEKLQLCVNQIHQYWANPLQLLLVLVFLVKTLKYFALSGIIVMFLLVILTYLFSTFIKKNENIQTKIKDERIKILNEILNGIKVIKLYAWENPILKLIEKIRIKEICYLKNVSVYRNLIYILSNSYLFVVPLLTFATFTLTDASNILTPQVAFVSLTLFNLMETPTILIVDMIEDTVKVIVSNERIKQFLTADEYDDDIIFQKDYLINNKNKNLSIGSISIEECTLSWDSYHHNLSKINLNIEKGSLVMIIGKVGSGKSSLLSGILKEMSILSGMIKVNGLIAYFPQQAWIQNMSLRDNILFCNDFNYKLYQKVVECCALVPDINILPNGDQTEIGERGINMSGGQKARISLARAVYSNSDIYLLDDPLSAVDCHVGKHIFDKVLGNYGILKNKTRVLVTSNVNILEKADLIIMMEDGRIIKMGKYDNLVNDKTNVFNDFIMSVKKEKTNDEEFNLDSINIDNNIENKKLLPLSRINSTLSSTSSIESRDLENEKTNSGNLIKEEHIDRGRVKKEVYLKYFKTANYQLVLLFFLGIMAYSYLQLGRNIWLTSWSNDYNNNIKNETTNNYKTNLYNRITIYALYGIVENVVLFFSTMALIYLTVNTSKNLHTPIFYNIMKSPMLFFDTTPIGRILNRFGKDIDIIDRPLPQFFSYFINSVGKLIVTLTIINFTIPILIIFIIPLFFVYGFILKLYILTSGQLKRLLSVNTSLVYSHFSESIQGTSIIRGFGKIIPFIEKLNYNIDRNMKIHYLRICGDRWLGVRLEFIGNCVLVIMVIICVIFKEINWITNSSLIALAITYSLGISETLNFLVRELNELEKNVISVERLLEYSKIETEPELNDKNIEKYCTENWPNNGEIIFKNYSMKYRSNLDLVLKNINIHIKGGERVGLIGRTGSGKSSLTLALFRIIDPIDGNIFIDGVDIAKVSLHNLRNHITIIPQDPVVFSGTIRFNLDPFNNYSDSQIWLSLEKSNLKDFFYSKNEGLDFIISESGSNLSVGTCQLICLARAILRKSKIIVLDEATSAIDYHTDQLIQNTIKNEFLSSTVIAIAHRLNTVMNYDKIIVLNEGKIVEFDTPSNLLKNHDSLFFSMIQSGKLKEK</sequence>
<comment type="subcellular location">
    <subcellularLocation>
        <location evidence="1">Endomembrane system</location>
        <topology evidence="1">Multi-pass membrane protein</topology>
    </subcellularLocation>
</comment>
<reference evidence="15" key="2">
    <citation type="submission" date="2020-12" db="UniProtKB">
        <authorList>
            <consortium name="WormBaseParasite"/>
        </authorList>
    </citation>
    <scope>IDENTIFICATION</scope>
</reference>
<dbReference type="Gene3D" id="1.20.1560.10">
    <property type="entry name" value="ABC transporter type 1, transmembrane domain"/>
    <property type="match status" value="2"/>
</dbReference>
<dbReference type="InterPro" id="IPR003439">
    <property type="entry name" value="ABC_transporter-like_ATP-bd"/>
</dbReference>
<evidence type="ECO:0000256" key="6">
    <source>
        <dbReference type="ARBA" id="ARBA00022741"/>
    </source>
</evidence>
<dbReference type="GeneID" id="36383483"/>
<dbReference type="FunFam" id="3.40.50.300:FF:000997">
    <property type="entry name" value="Multidrug resistance-associated protein 1"/>
    <property type="match status" value="1"/>
</dbReference>
<protein>
    <submittedName>
        <fullName evidence="13 15">ATP-binding cassette sub-family C member 8</fullName>
    </submittedName>
</protein>
<dbReference type="GO" id="GO:0016887">
    <property type="term" value="F:ATP hydrolysis activity"/>
    <property type="evidence" value="ECO:0007669"/>
    <property type="project" value="InterPro"/>
</dbReference>
<dbReference type="Pfam" id="PF00664">
    <property type="entry name" value="ABC_membrane"/>
    <property type="match status" value="2"/>
</dbReference>
<dbReference type="InterPro" id="IPR011527">
    <property type="entry name" value="ABC1_TM_dom"/>
</dbReference>
<evidence type="ECO:0000256" key="7">
    <source>
        <dbReference type="ARBA" id="ARBA00022840"/>
    </source>
</evidence>
<dbReference type="STRING" id="34506.A0A090N0Q6"/>
<feature type="transmembrane region" description="Helical" evidence="10">
    <location>
        <begin position="880"/>
        <end position="900"/>
    </location>
</feature>
<dbReference type="InterPro" id="IPR036640">
    <property type="entry name" value="ABC1_TM_sf"/>
</dbReference>
<dbReference type="CTD" id="36383483"/>
<dbReference type="WBParaSite" id="SRAE_X000043000.1">
    <property type="protein sequence ID" value="SRAE_X000043000.1"/>
    <property type="gene ID" value="WBGene00265989"/>
</dbReference>
<dbReference type="EMBL" id="LN609530">
    <property type="protein sequence ID" value="CEF71103.1"/>
    <property type="molecule type" value="Genomic_DNA"/>
</dbReference>
<evidence type="ECO:0000256" key="5">
    <source>
        <dbReference type="ARBA" id="ARBA00022737"/>
    </source>
</evidence>
<dbReference type="InterPro" id="IPR027417">
    <property type="entry name" value="P-loop_NTPase"/>
</dbReference>
<keyword evidence="9 10" id="KW-0472">Membrane</keyword>
<dbReference type="GO" id="GO:0012505">
    <property type="term" value="C:endomembrane system"/>
    <property type="evidence" value="ECO:0007669"/>
    <property type="project" value="UniProtKB-SubCell"/>
</dbReference>
<feature type="domain" description="ABC transporter" evidence="11">
    <location>
        <begin position="1064"/>
        <end position="1298"/>
    </location>
</feature>
<dbReference type="InterPro" id="IPR017871">
    <property type="entry name" value="ABC_transporter-like_CS"/>
</dbReference>
<evidence type="ECO:0000256" key="10">
    <source>
        <dbReference type="SAM" id="Phobius"/>
    </source>
</evidence>
<dbReference type="FunFam" id="1.20.1560.10:FF:000063">
    <property type="entry name" value="Multidrug resistance protein ABC transporter"/>
    <property type="match status" value="1"/>
</dbReference>
<feature type="domain" description="ABC transmembrane type-1" evidence="12">
    <location>
        <begin position="735"/>
        <end position="1025"/>
    </location>
</feature>
<dbReference type="CDD" id="cd03244">
    <property type="entry name" value="ABCC_MRP_domain2"/>
    <property type="match status" value="1"/>
</dbReference>
<feature type="domain" description="ABC transmembrane type-1" evidence="12">
    <location>
        <begin position="108"/>
        <end position="383"/>
    </location>
</feature>
<dbReference type="GO" id="GO:0016020">
    <property type="term" value="C:membrane"/>
    <property type="evidence" value="ECO:0007669"/>
    <property type="project" value="InterPro"/>
</dbReference>
<dbReference type="Gene3D" id="3.40.50.300">
    <property type="entry name" value="P-loop containing nucleotide triphosphate hydrolases"/>
    <property type="match status" value="2"/>
</dbReference>
<evidence type="ECO:0000259" key="12">
    <source>
        <dbReference type="PROSITE" id="PS50929"/>
    </source>
</evidence>
<feature type="transmembrane region" description="Helical" evidence="10">
    <location>
        <begin position="323"/>
        <end position="345"/>
    </location>
</feature>
<dbReference type="RefSeq" id="XP_024510299.1">
    <property type="nucleotide sequence ID" value="XM_024644774.1"/>
</dbReference>
<gene>
    <name evidence="13 15 16" type="ORF">SRAE_X000043000</name>
</gene>
<feature type="domain" description="ABC transporter" evidence="11">
    <location>
        <begin position="424"/>
        <end position="647"/>
    </location>
</feature>
<proteinExistence type="inferred from homology"/>
<dbReference type="PANTHER" id="PTHR24223">
    <property type="entry name" value="ATP-BINDING CASSETTE SUB-FAMILY C"/>
    <property type="match status" value="1"/>
</dbReference>
<dbReference type="PROSITE" id="PS50893">
    <property type="entry name" value="ABC_TRANSPORTER_2"/>
    <property type="match status" value="2"/>
</dbReference>
<keyword evidence="5" id="KW-0677">Repeat</keyword>
<keyword evidence="4 10" id="KW-0812">Transmembrane</keyword>
<dbReference type="FunFam" id="3.40.50.300:FF:000074">
    <property type="entry name" value="Multidrug resistance-associated protein 5 isoform 1"/>
    <property type="match status" value="1"/>
</dbReference>
<evidence type="ECO:0000256" key="2">
    <source>
        <dbReference type="ARBA" id="ARBA00009726"/>
    </source>
</evidence>
<evidence type="ECO:0000313" key="15">
    <source>
        <dbReference type="WBParaSite" id="SRAE_X000043000.1"/>
    </source>
</evidence>
<dbReference type="InterPro" id="IPR003593">
    <property type="entry name" value="AAA+_ATPase"/>
</dbReference>
<dbReference type="SUPFAM" id="SSF52540">
    <property type="entry name" value="P-loop containing nucleoside triphosphate hydrolases"/>
    <property type="match status" value="2"/>
</dbReference>
<dbReference type="PROSITE" id="PS50929">
    <property type="entry name" value="ABC_TM1F"/>
    <property type="match status" value="2"/>
</dbReference>